<accession>A0AAD3U0A1</accession>
<evidence type="ECO:0000313" key="3">
    <source>
        <dbReference type="Proteomes" id="UP001222932"/>
    </source>
</evidence>
<evidence type="ECO:0000313" key="2">
    <source>
        <dbReference type="EMBL" id="GMK59851.1"/>
    </source>
</evidence>
<dbReference type="EMBL" id="BTCM01000009">
    <property type="protein sequence ID" value="GMK59851.1"/>
    <property type="molecule type" value="Genomic_DNA"/>
</dbReference>
<keyword evidence="3" id="KW-1185">Reference proteome</keyword>
<feature type="compositionally biased region" description="Low complexity" evidence="1">
    <location>
        <begin position="49"/>
        <end position="63"/>
    </location>
</feature>
<feature type="compositionally biased region" description="Low complexity" evidence="1">
    <location>
        <begin position="127"/>
        <end position="151"/>
    </location>
</feature>
<organism evidence="2 3">
    <name type="scientific">Cutaneotrichosporon spelunceum</name>
    <dbReference type="NCBI Taxonomy" id="1672016"/>
    <lineage>
        <taxon>Eukaryota</taxon>
        <taxon>Fungi</taxon>
        <taxon>Dikarya</taxon>
        <taxon>Basidiomycota</taxon>
        <taxon>Agaricomycotina</taxon>
        <taxon>Tremellomycetes</taxon>
        <taxon>Trichosporonales</taxon>
        <taxon>Trichosporonaceae</taxon>
        <taxon>Cutaneotrichosporon</taxon>
    </lineage>
</organism>
<protein>
    <submittedName>
        <fullName evidence="2">Uncharacterized protein</fullName>
    </submittedName>
</protein>
<comment type="caution">
    <text evidence="2">The sequence shown here is derived from an EMBL/GenBank/DDBJ whole genome shotgun (WGS) entry which is preliminary data.</text>
</comment>
<reference evidence="2" key="1">
    <citation type="journal article" date="2023" name="BMC Genomics">
        <title>Chromosome-level genome assemblies of Cutaneotrichosporon spp. (Trichosporonales, Basidiomycota) reveal imbalanced evolution between nucleotide sequences and chromosome synteny.</title>
        <authorList>
            <person name="Kobayashi Y."/>
            <person name="Kayamori A."/>
            <person name="Aoki K."/>
            <person name="Shiwa Y."/>
            <person name="Matsutani M."/>
            <person name="Fujita N."/>
            <person name="Sugita T."/>
            <person name="Iwasaki W."/>
            <person name="Tanaka N."/>
            <person name="Takashima M."/>
        </authorList>
    </citation>
    <scope>NUCLEOTIDE SEQUENCE</scope>
    <source>
        <strain evidence="2">HIS016</strain>
    </source>
</reference>
<dbReference type="AlphaFoldDB" id="A0AAD3U0A1"/>
<reference evidence="2" key="2">
    <citation type="submission" date="2023-06" db="EMBL/GenBank/DDBJ databases">
        <authorList>
            <person name="Kobayashi Y."/>
            <person name="Kayamori A."/>
            <person name="Aoki K."/>
            <person name="Shiwa Y."/>
            <person name="Fujita N."/>
            <person name="Sugita T."/>
            <person name="Iwasaki W."/>
            <person name="Tanaka N."/>
            <person name="Takashima M."/>
        </authorList>
    </citation>
    <scope>NUCLEOTIDE SEQUENCE</scope>
    <source>
        <strain evidence="2">HIS016</strain>
    </source>
</reference>
<proteinExistence type="predicted"/>
<sequence>MSSPDSAIDPALRDLPPPTQTAGIKRKIRTANATSPLITPDRGRVTRRSAALLSAALQLHSTSPGDKAPSGPDIEPSRGEEENKYQWTPRDSAKRSRHRSPSSHATRSNDWAAPLTPTPNPLMAPQGTGPSSRSHSPSHGGIDNLAAAAAAATFQSGPNHHLPQPQLPYPFGLTPFRYPCLMPHQPQPPPGDPNNPAFVAFDPSEGSQVPPSATTSPSTASRRTSGGPLGSVQGSRPASRPSSRGREDHFASFSTLLAATEAHSTRHSSVAGSHAPSYYPTPERDIGPTR</sequence>
<feature type="region of interest" description="Disordered" evidence="1">
    <location>
        <begin position="180"/>
        <end position="290"/>
    </location>
</feature>
<feature type="region of interest" description="Disordered" evidence="1">
    <location>
        <begin position="1"/>
        <end position="151"/>
    </location>
</feature>
<evidence type="ECO:0000256" key="1">
    <source>
        <dbReference type="SAM" id="MobiDB-lite"/>
    </source>
</evidence>
<dbReference type="Proteomes" id="UP001222932">
    <property type="component" value="Unassembled WGS sequence"/>
</dbReference>
<name>A0AAD3U0A1_9TREE</name>
<gene>
    <name evidence="2" type="ORF">CspeluHIS016_0900680</name>
</gene>
<feature type="compositionally biased region" description="Low complexity" evidence="1">
    <location>
        <begin position="210"/>
        <end position="225"/>
    </location>
</feature>
<feature type="compositionally biased region" description="Basic and acidic residues" evidence="1">
    <location>
        <begin position="75"/>
        <end position="84"/>
    </location>
</feature>